<comment type="caution">
    <text evidence="2">The sequence shown here is derived from an EMBL/GenBank/DDBJ whole genome shotgun (WGS) entry which is preliminary data.</text>
</comment>
<evidence type="ECO:0000313" key="2">
    <source>
        <dbReference type="EMBL" id="KAK0608343.1"/>
    </source>
</evidence>
<proteinExistence type="predicted"/>
<sequence>MDGNAVANLHLALTDGVLSSIVEKKTAKETWDTLTRLYEAKSLHNKIFLKRRLYTLRMVESLSMTDHINIINTLFSQLTELGDKIEENERAELLLQCLPDSYNQLIINLTNNILVEYLVFDDVVTAILEEESRRKNKEDRSKSSQQAETLTMMRGRSTERGPSGSHNHDQLQKEEDNVTLKENSETTNVQVENNPEEEDSVSSEAEPDHEIQVTEESKALEVQRSTRDRRPPVWHLEYVTESNVTYCLLTEDGEPLTFHEARNSSDASLWMIEMREEIEALPMTIDKDSDPVTAKIIRNK</sequence>
<feature type="compositionally biased region" description="Basic and acidic residues" evidence="1">
    <location>
        <begin position="206"/>
        <end position="228"/>
    </location>
</feature>
<dbReference type="PANTHER" id="PTHR47481">
    <property type="match status" value="1"/>
</dbReference>
<evidence type="ECO:0000313" key="3">
    <source>
        <dbReference type="Proteomes" id="UP001168877"/>
    </source>
</evidence>
<keyword evidence="3" id="KW-1185">Reference proteome</keyword>
<feature type="compositionally biased region" description="Basic and acidic residues" evidence="1">
    <location>
        <begin position="166"/>
        <end position="184"/>
    </location>
</feature>
<feature type="compositionally biased region" description="Acidic residues" evidence="1">
    <location>
        <begin position="194"/>
        <end position="205"/>
    </location>
</feature>
<accession>A0AA39TVW0</accession>
<reference evidence="2" key="1">
    <citation type="journal article" date="2022" name="Plant J.">
        <title>Strategies of tolerance reflected in two North American maple genomes.</title>
        <authorList>
            <person name="McEvoy S.L."/>
            <person name="Sezen U.U."/>
            <person name="Trouern-Trend A."/>
            <person name="McMahon S.M."/>
            <person name="Schaberg P.G."/>
            <person name="Yang J."/>
            <person name="Wegrzyn J.L."/>
            <person name="Swenson N.G."/>
        </authorList>
    </citation>
    <scope>NUCLEOTIDE SEQUENCE</scope>
    <source>
        <strain evidence="2">NS2018</strain>
    </source>
</reference>
<reference evidence="2" key="2">
    <citation type="submission" date="2023-06" db="EMBL/GenBank/DDBJ databases">
        <authorList>
            <person name="Swenson N.G."/>
            <person name="Wegrzyn J.L."/>
            <person name="Mcevoy S.L."/>
        </authorList>
    </citation>
    <scope>NUCLEOTIDE SEQUENCE</scope>
    <source>
        <strain evidence="2">NS2018</strain>
        <tissue evidence="2">Leaf</tissue>
    </source>
</reference>
<evidence type="ECO:0000256" key="1">
    <source>
        <dbReference type="SAM" id="MobiDB-lite"/>
    </source>
</evidence>
<dbReference type="PANTHER" id="PTHR47481:SF31">
    <property type="entry name" value="OS01G0873500 PROTEIN"/>
    <property type="match status" value="1"/>
</dbReference>
<name>A0AA39TVW0_ACESA</name>
<dbReference type="EMBL" id="JAUESC010000001">
    <property type="protein sequence ID" value="KAK0608343.1"/>
    <property type="molecule type" value="Genomic_DNA"/>
</dbReference>
<dbReference type="Pfam" id="PF14223">
    <property type="entry name" value="Retrotran_gag_2"/>
    <property type="match status" value="1"/>
</dbReference>
<protein>
    <recommendedName>
        <fullName evidence="4">Retrovirus-related Pol polyprotein from transposon TNT 1-94</fullName>
    </recommendedName>
</protein>
<organism evidence="2 3">
    <name type="scientific">Acer saccharum</name>
    <name type="common">Sugar maple</name>
    <dbReference type="NCBI Taxonomy" id="4024"/>
    <lineage>
        <taxon>Eukaryota</taxon>
        <taxon>Viridiplantae</taxon>
        <taxon>Streptophyta</taxon>
        <taxon>Embryophyta</taxon>
        <taxon>Tracheophyta</taxon>
        <taxon>Spermatophyta</taxon>
        <taxon>Magnoliopsida</taxon>
        <taxon>eudicotyledons</taxon>
        <taxon>Gunneridae</taxon>
        <taxon>Pentapetalae</taxon>
        <taxon>rosids</taxon>
        <taxon>malvids</taxon>
        <taxon>Sapindales</taxon>
        <taxon>Sapindaceae</taxon>
        <taxon>Hippocastanoideae</taxon>
        <taxon>Acereae</taxon>
        <taxon>Acer</taxon>
    </lineage>
</organism>
<dbReference type="Proteomes" id="UP001168877">
    <property type="component" value="Unassembled WGS sequence"/>
</dbReference>
<gene>
    <name evidence="2" type="ORF">LWI29_029253</name>
</gene>
<feature type="region of interest" description="Disordered" evidence="1">
    <location>
        <begin position="132"/>
        <end position="228"/>
    </location>
</feature>
<feature type="compositionally biased region" description="Basic and acidic residues" evidence="1">
    <location>
        <begin position="132"/>
        <end position="142"/>
    </location>
</feature>
<dbReference type="AlphaFoldDB" id="A0AA39TVW0"/>
<evidence type="ECO:0008006" key="4">
    <source>
        <dbReference type="Google" id="ProtNLM"/>
    </source>
</evidence>